<dbReference type="Gene3D" id="3.20.170.20">
    <property type="entry name" value="Protein of unknown function DUF952"/>
    <property type="match status" value="1"/>
</dbReference>
<dbReference type="SUPFAM" id="SSF56399">
    <property type="entry name" value="ADP-ribosylation"/>
    <property type="match status" value="1"/>
</dbReference>
<dbReference type="RefSeq" id="WP_354700144.1">
    <property type="nucleotide sequence ID" value="NZ_CP114014.1"/>
</dbReference>
<gene>
    <name evidence="1" type="ORF">DSM112329_00407</name>
</gene>
<reference evidence="1" key="1">
    <citation type="submission" date="2022-12" db="EMBL/GenBank/DDBJ databases">
        <title>Paraconexibacter alkalitolerans sp. nov. and Baekduia alba sp. nov., isolated from soil and emended description of the genera Paraconexibacter (Chun et al., 2020) and Baekduia (An et al., 2020).</title>
        <authorList>
            <person name="Vieira S."/>
            <person name="Huber K.J."/>
            <person name="Geppert A."/>
            <person name="Wolf J."/>
            <person name="Neumann-Schaal M."/>
            <person name="Muesken M."/>
            <person name="Overmann J."/>
        </authorList>
    </citation>
    <scope>NUCLEOTIDE SEQUENCE</scope>
    <source>
        <strain evidence="1">AEG42_29</strain>
    </source>
</reference>
<dbReference type="KEGG" id="parq:DSM112329_00407"/>
<proteinExistence type="predicted"/>
<sequence>MPPILHLTRTGPWNDAQGTGVYPVPGPDPFIHCCHPRQLAGVVERFYPAPNNDVLVLTVDPDGLRFVVERAVDVGDDFPHLYGELPVDAVTDVRPLAVALADAEFADDEDDED</sequence>
<accession>A0AAU7API4</accession>
<dbReference type="AlphaFoldDB" id="A0AAU7API4"/>
<dbReference type="Pfam" id="PF06108">
    <property type="entry name" value="DUF952"/>
    <property type="match status" value="1"/>
</dbReference>
<name>A0AAU7API4_9ACTN</name>
<dbReference type="EMBL" id="CP114014">
    <property type="protein sequence ID" value="XAY03588.1"/>
    <property type="molecule type" value="Genomic_DNA"/>
</dbReference>
<dbReference type="InterPro" id="IPR009297">
    <property type="entry name" value="DUF952"/>
</dbReference>
<protein>
    <recommendedName>
        <fullName evidence="2">DUF952 domain-containing protein</fullName>
    </recommendedName>
</protein>
<evidence type="ECO:0008006" key="2">
    <source>
        <dbReference type="Google" id="ProtNLM"/>
    </source>
</evidence>
<organism evidence="1">
    <name type="scientific">Paraconexibacter sp. AEG42_29</name>
    <dbReference type="NCBI Taxonomy" id="2997339"/>
    <lineage>
        <taxon>Bacteria</taxon>
        <taxon>Bacillati</taxon>
        <taxon>Actinomycetota</taxon>
        <taxon>Thermoleophilia</taxon>
        <taxon>Solirubrobacterales</taxon>
        <taxon>Paraconexibacteraceae</taxon>
        <taxon>Paraconexibacter</taxon>
    </lineage>
</organism>
<evidence type="ECO:0000313" key="1">
    <source>
        <dbReference type="EMBL" id="XAY03588.1"/>
    </source>
</evidence>